<organism evidence="2 3">
    <name type="scientific">Nonomuraea fuscirosea</name>
    <dbReference type="NCBI Taxonomy" id="1291556"/>
    <lineage>
        <taxon>Bacteria</taxon>
        <taxon>Bacillati</taxon>
        <taxon>Actinomycetota</taxon>
        <taxon>Actinomycetes</taxon>
        <taxon>Streptosporangiales</taxon>
        <taxon>Streptosporangiaceae</taxon>
        <taxon>Nonomuraea</taxon>
    </lineage>
</organism>
<dbReference type="EMBL" id="PVNG01000005">
    <property type="protein sequence ID" value="PRX66972.1"/>
    <property type="molecule type" value="Genomic_DNA"/>
</dbReference>
<keyword evidence="3" id="KW-1185">Reference proteome</keyword>
<dbReference type="Pfam" id="PF12770">
    <property type="entry name" value="CHAT"/>
    <property type="match status" value="1"/>
</dbReference>
<dbReference type="Proteomes" id="UP000238312">
    <property type="component" value="Unassembled WGS sequence"/>
</dbReference>
<dbReference type="AlphaFoldDB" id="A0A2T0N485"/>
<accession>A0A2T0N485</accession>
<evidence type="ECO:0000313" key="3">
    <source>
        <dbReference type="Proteomes" id="UP000238312"/>
    </source>
</evidence>
<reference evidence="2 3" key="1">
    <citation type="submission" date="2018-03" db="EMBL/GenBank/DDBJ databases">
        <title>Genomic Encyclopedia of Type Strains, Phase III (KMG-III): the genomes of soil and plant-associated and newly described type strains.</title>
        <authorList>
            <person name="Whitman W."/>
        </authorList>
    </citation>
    <scope>NUCLEOTIDE SEQUENCE [LARGE SCALE GENOMIC DNA]</scope>
    <source>
        <strain evidence="2 3">CGMCC 4.7104</strain>
    </source>
</reference>
<evidence type="ECO:0000313" key="2">
    <source>
        <dbReference type="EMBL" id="PRX66972.1"/>
    </source>
</evidence>
<sequence length="1279" mass="136456">MSDDQAGQIIAWRRRREDARAEGWEDDWRAEMVALLIGDPDDPDGADEAIQLLAEASEPTWEEESALADLLLRRHGTGRADPDDLDQAVERLRSVLARCGEEQLQQLLDLALALAIRADARPPGIADREEAIGCLERAEAICGPKEPVRAVVLHWLAVFVAERAQDHPDLDRAIGHLEEALGLDSLDGAGRAEVEGRLGDVLAYRIIHHGGDAAAVDRAIGLLEAGYDTLEESLARRNTARTIAGLYDRRAGRPCGPAPDRGVAAGWLRRALAEQPPEGAAQCHADLGLLLLRQCLPEDTPEDLTKLGFAEAAALGAKARDQGAGGTLAEAGQHLGRAAALTGDPRIRGLGALATMLSARSVKEVQEAAEALRIAVEAMPEKDRAAAAPMAALLEAEAETAALPATAEQLDARAGKLREATALLRGHPLRPAALARLGEVLTQRGELPDGADACMESCEVLTEAFRGMLRGHPLRGATALALARAVLNTRWRVPNRAELDSLVECLPAADALDPANSLAEDAELCAASGAARGMRAVYSSSRDDFEDALRLLNRAVELISPGHRHRGWLLLLAASVLTDRFSLDGDLQYLDAALDLYATIEKESLAVMDGPAFRLARGMALLLRAMHDRGKDRLERGIADLESALATVPGDYPGRDAMEVTIAAARHLAAGTVDLAILDRMIEVANETSTELIPGKEVIMKLADSLHRLARGGVPESAETVTDRMEEFPGHYAQKFSHEVHAEQLSARGDLAGAVRAGLRAQRARLTEVMVQSAVGRGLVASREAGDYALKNAKLAIRAGMPAETVEALELGRGTALHAATASGLGRLLDAAGERALAREWAERTTGGRRDAQPVIGIPDDLRHRVVLALARADENGLLAPPGVDTIAAALRDGGFDALIHLLPGTAEGPGRAVLIRGDGRVDGFELPGLDPGPRSRVDAYRLALMAILDCLRGNGTDLRRLRRRWRIALLDLCEWAWRVGMERVLEQVRRPGRIPRVVLIPWGELGLVPWHAAGLPVAGRYACQQVAITYAASARQLCSVLSRAPAVPAAAPLLVSDPTGETRLRWCRTECDEIARLHYPAAERLGRWRGRSSLTASGEATAEAVLARLPGGAAPASLLHLGCHAVSAPSAADSAILLHGEGGRLSVDRILERAAREEPGGTGPLIVLTACTGDLTENDHDESLTLASALLAAGAAGVVASRWAIDDDPRTALMMIMFHHFLGAAPGAPGEALRRTQAWMLDPLREIPDTISPGLRRLATQKNLADPTIWAAFTAQGR</sequence>
<comment type="caution">
    <text evidence="2">The sequence shown here is derived from an EMBL/GenBank/DDBJ whole genome shotgun (WGS) entry which is preliminary data.</text>
</comment>
<dbReference type="InterPro" id="IPR024983">
    <property type="entry name" value="CHAT_dom"/>
</dbReference>
<feature type="domain" description="CHAT" evidence="1">
    <location>
        <begin position="973"/>
        <end position="1278"/>
    </location>
</feature>
<name>A0A2T0N485_9ACTN</name>
<protein>
    <submittedName>
        <fullName evidence="2">CHAT domain-containing protein</fullName>
    </submittedName>
</protein>
<proteinExistence type="predicted"/>
<gene>
    <name evidence="2" type="ORF">B0I32_105412</name>
</gene>
<evidence type="ECO:0000259" key="1">
    <source>
        <dbReference type="Pfam" id="PF12770"/>
    </source>
</evidence>